<protein>
    <submittedName>
        <fullName evidence="2">Uncharacterized protein</fullName>
    </submittedName>
</protein>
<evidence type="ECO:0000256" key="1">
    <source>
        <dbReference type="SAM" id="MobiDB-lite"/>
    </source>
</evidence>
<accession>A0AA88HBY4</accession>
<evidence type="ECO:0000313" key="3">
    <source>
        <dbReference type="Proteomes" id="UP001187531"/>
    </source>
</evidence>
<organism evidence="2 3">
    <name type="scientific">Artemia franciscana</name>
    <name type="common">Brine shrimp</name>
    <name type="synonym">Artemia sanfranciscana</name>
    <dbReference type="NCBI Taxonomy" id="6661"/>
    <lineage>
        <taxon>Eukaryota</taxon>
        <taxon>Metazoa</taxon>
        <taxon>Ecdysozoa</taxon>
        <taxon>Arthropoda</taxon>
        <taxon>Crustacea</taxon>
        <taxon>Branchiopoda</taxon>
        <taxon>Anostraca</taxon>
        <taxon>Artemiidae</taxon>
        <taxon>Artemia</taxon>
    </lineage>
</organism>
<reference evidence="2" key="1">
    <citation type="submission" date="2023-07" db="EMBL/GenBank/DDBJ databases">
        <title>Chromosome-level genome assembly of Artemia franciscana.</title>
        <authorList>
            <person name="Jo E."/>
        </authorList>
    </citation>
    <scope>NUCLEOTIDE SEQUENCE</scope>
    <source>
        <tissue evidence="2">Whole body</tissue>
    </source>
</reference>
<gene>
    <name evidence="2" type="ORF">QYM36_015309</name>
</gene>
<feature type="region of interest" description="Disordered" evidence="1">
    <location>
        <begin position="138"/>
        <end position="163"/>
    </location>
</feature>
<comment type="caution">
    <text evidence="2">The sequence shown here is derived from an EMBL/GenBank/DDBJ whole genome shotgun (WGS) entry which is preliminary data.</text>
</comment>
<sequence>MLLVTVVTEKVRRPNYCVNIAEAEEESLIKYYNLAKKRLIEEEDEWSSGRDIPHSFSTAEEENGRAELGERASPLGAEDTNERSNFEDKRPEPTGEESGQKMVATSSNEVVEEGILRPEPIGEAAVADGMVLNIPVGPNGSANISPPESNEVNENIPKRIKED</sequence>
<dbReference type="AlphaFoldDB" id="A0AA88HBY4"/>
<evidence type="ECO:0000313" key="2">
    <source>
        <dbReference type="EMBL" id="KAK2707554.1"/>
    </source>
</evidence>
<name>A0AA88HBY4_ARTSF</name>
<feature type="compositionally biased region" description="Polar residues" evidence="1">
    <location>
        <begin position="140"/>
        <end position="153"/>
    </location>
</feature>
<feature type="region of interest" description="Disordered" evidence="1">
    <location>
        <begin position="43"/>
        <end position="112"/>
    </location>
</feature>
<feature type="compositionally biased region" description="Basic and acidic residues" evidence="1">
    <location>
        <begin position="80"/>
        <end position="93"/>
    </location>
</feature>
<proteinExistence type="predicted"/>
<keyword evidence="3" id="KW-1185">Reference proteome</keyword>
<dbReference type="Proteomes" id="UP001187531">
    <property type="component" value="Unassembled WGS sequence"/>
</dbReference>
<dbReference type="EMBL" id="JAVRJZ010000019">
    <property type="protein sequence ID" value="KAK2707554.1"/>
    <property type="molecule type" value="Genomic_DNA"/>
</dbReference>